<evidence type="ECO:0000313" key="3">
    <source>
        <dbReference type="Proteomes" id="UP001178507"/>
    </source>
</evidence>
<feature type="compositionally biased region" description="Basic and acidic residues" evidence="1">
    <location>
        <begin position="1454"/>
        <end position="1487"/>
    </location>
</feature>
<proteinExistence type="predicted"/>
<feature type="compositionally biased region" description="Basic and acidic residues" evidence="1">
    <location>
        <begin position="1218"/>
        <end position="1232"/>
    </location>
</feature>
<feature type="compositionally biased region" description="Basic and acidic residues" evidence="1">
    <location>
        <begin position="1114"/>
        <end position="1147"/>
    </location>
</feature>
<feature type="region of interest" description="Disordered" evidence="1">
    <location>
        <begin position="937"/>
        <end position="960"/>
    </location>
</feature>
<feature type="compositionally biased region" description="Basic and acidic residues" evidence="1">
    <location>
        <begin position="1640"/>
        <end position="1650"/>
    </location>
</feature>
<feature type="compositionally biased region" description="Basic and acidic residues" evidence="1">
    <location>
        <begin position="1034"/>
        <end position="1056"/>
    </location>
</feature>
<feature type="compositionally biased region" description="Basic and acidic residues" evidence="1">
    <location>
        <begin position="1284"/>
        <end position="1317"/>
    </location>
</feature>
<feature type="region of interest" description="Disordered" evidence="1">
    <location>
        <begin position="620"/>
        <end position="681"/>
    </location>
</feature>
<feature type="region of interest" description="Disordered" evidence="1">
    <location>
        <begin position="1609"/>
        <end position="1699"/>
    </location>
</feature>
<feature type="compositionally biased region" description="Gly residues" evidence="1">
    <location>
        <begin position="638"/>
        <end position="651"/>
    </location>
</feature>
<feature type="compositionally biased region" description="Basic and acidic residues" evidence="1">
    <location>
        <begin position="1388"/>
        <end position="1402"/>
    </location>
</feature>
<feature type="compositionally biased region" description="Basic and acidic residues" evidence="1">
    <location>
        <begin position="1690"/>
        <end position="1699"/>
    </location>
</feature>
<dbReference type="Proteomes" id="UP001178507">
    <property type="component" value="Unassembled WGS sequence"/>
</dbReference>
<feature type="region of interest" description="Disordered" evidence="1">
    <location>
        <begin position="864"/>
        <end position="904"/>
    </location>
</feature>
<dbReference type="EMBL" id="CAUJNA010002746">
    <property type="protein sequence ID" value="CAJ1394082.1"/>
    <property type="molecule type" value="Genomic_DNA"/>
</dbReference>
<feature type="region of interest" description="Disordered" evidence="1">
    <location>
        <begin position="825"/>
        <end position="845"/>
    </location>
</feature>
<feature type="compositionally biased region" description="Basic and acidic residues" evidence="1">
    <location>
        <begin position="1199"/>
        <end position="1210"/>
    </location>
</feature>
<feature type="compositionally biased region" description="Acidic residues" evidence="1">
    <location>
        <begin position="1413"/>
        <end position="1423"/>
    </location>
</feature>
<organism evidence="2 3">
    <name type="scientific">Effrenium voratum</name>
    <dbReference type="NCBI Taxonomy" id="2562239"/>
    <lineage>
        <taxon>Eukaryota</taxon>
        <taxon>Sar</taxon>
        <taxon>Alveolata</taxon>
        <taxon>Dinophyceae</taxon>
        <taxon>Suessiales</taxon>
        <taxon>Symbiodiniaceae</taxon>
        <taxon>Effrenium</taxon>
    </lineage>
</organism>
<feature type="compositionally biased region" description="Acidic residues" evidence="1">
    <location>
        <begin position="1158"/>
        <end position="1168"/>
    </location>
</feature>
<feature type="compositionally biased region" description="Basic and acidic residues" evidence="1">
    <location>
        <begin position="866"/>
        <end position="881"/>
    </location>
</feature>
<feature type="compositionally biased region" description="Acidic residues" evidence="1">
    <location>
        <begin position="1243"/>
        <end position="1253"/>
    </location>
</feature>
<feature type="compositionally biased region" description="Basic and acidic residues" evidence="1">
    <location>
        <begin position="1369"/>
        <end position="1380"/>
    </location>
</feature>
<reference evidence="2" key="1">
    <citation type="submission" date="2023-08" db="EMBL/GenBank/DDBJ databases">
        <authorList>
            <person name="Chen Y."/>
            <person name="Shah S."/>
            <person name="Dougan E. K."/>
            <person name="Thang M."/>
            <person name="Chan C."/>
        </authorList>
    </citation>
    <scope>NUCLEOTIDE SEQUENCE</scope>
</reference>
<evidence type="ECO:0000256" key="1">
    <source>
        <dbReference type="SAM" id="MobiDB-lite"/>
    </source>
</evidence>
<protein>
    <submittedName>
        <fullName evidence="2">Uncharacterized protein</fullName>
    </submittedName>
</protein>
<keyword evidence="3" id="KW-1185">Reference proteome</keyword>
<name>A0AA36IU81_9DINO</name>
<comment type="caution">
    <text evidence="2">The sequence shown here is derived from an EMBL/GenBank/DDBJ whole genome shotgun (WGS) entry which is preliminary data.</text>
</comment>
<sequence length="1699" mass="183486">MLAPLKARTQIGGLVFGKDEEPMPRAPPAPESLVFPKPLPWLEPAGDLTMSPKHAVQMDVENRPMARIDALERRLEGRDSQAVRKLEDDVQLLRKVFEEQNMVESHRLKMLETQSQQSQLQEAMLREQVMALQAELRDFSGRSLRQLAGHAEVEGQVAQVLAHQRNSAEEWRQAMRQKDAQVQAELEMLSGSVEDLREKLLATQGELRVRLTALEIPMRSSDGGTGGVDGGYLAQSVEFLQQHMDKLQQGSIQAGAALSELHARLEGESAARAAAQQEHGSRLEALNQALGFSRALMTQSIGQRVEALEERLGVERKELFARHLRLRDEVSNEGQEGSARLQGLSERVSSALDALEQRCASVEKGHTELDARVADAARIYRSEGGMIKTALSAMSRRSEEVSARQSEAFKGFKAEVEATLRQLGETLDAERRTRLQDEKRIEEEVTEAARRAIGTEVAALQNAFKKQAETVVIELDRIRKVNADRADRLSRYVDAALSDAGVHPGSARESAADGRLLRDLKEQVANLQKGFAQQVQAWEHKTSEVAEELRGKLMRAADVQEDEGKALRREAEKAARDVERRFLSRQEELENRFENYVRHFDNAINSIQAAVLRPWQSELGASPRRGAHSKEPPSPADPGGGGGPSDPGSPGGPAEPSPPVRHADRPTTRGLPEDGAGQARDPVTEQVLASLWRHAAMQNPDPTDRLFGRPSPSSLEPLPRWHACEKQRLLREASKRAARQQLLQSFSARLCRTPSQSRSAANLSTCACPLTDWWQPGKLRRGKPRGVVPVAASRCRACSACTLGWSTWKEGPDTRPTSEWVPMSLTESTEHESQETEEPSSEIPIPVPAAPVREAVCALALSTRRRGPEAERQPQHAETKEPVGIAPRPYLRTSPSGLSGSGVDTLELTETSNTWTSSFERAQSGGFETVFEEAAEEVEAAEASAEPAELDKGDEAEQSQDIDPLRLPIFLACARKVQRVWRWQSKSKKLSGIALEEPTDDIPGEEKPVTPVTVAVTQPDLTVLEGSTSNGKVASEDADRGEGRVSDQEHVEDEVKQTCSEGALQSILESAIESKAGSKEHSSSPRQKLDCKPAENDPLPKSGGSADVGSSHADPSDREGQHGDDHDAQATLKPDEEASKALAEHAVDGLSSGKADSEDQYTEEEQNEDAERLSAAAHEAGSPHSKSAVSADVGSSHADPSDREGQHGVDLDAQATLKPDEEASKALAEHAVDGLSSGKADSEDQYTEEEQNEDAERLSAAAHEAGSPHSKSAVSADVGSSHADPSEREGQHGDDHDAQATLKPDEEASKALAEHAVDGLSSGKADSEDQYTDEEQNEDAERLSAAAHEAGSPHSKSAVSADVGSSHADPSDREGQHGVDLDAQATLKPDEEASKALAEHAVDGLSSGKADSEDQYTDEEQNEDAERLSAAAHEAGSPHSKSAVSADVGSSHADPSDREGQHGVDHDAQATSKPDEEASKALAEHVVDGLSSGKADSEDEQYTEEEQSEDAERPNTFGGLQAPGDGSRSLTGSDRDSDANQAQEDFQHHTGAATLLPPTVAFVGCEESSPAASVDALQEYKDSLWPGSDAQRSSMDSAAYSGEDCFLELLEGSPKPPAASAAEESVREDVFGDHSASCSSERDSLADEHSGLWSAKQASSELRENSLGQLKESELNEDEYSGDWSASEGNSERTDPEGM</sequence>
<gene>
    <name evidence="2" type="ORF">EVOR1521_LOCUS18819</name>
</gene>
<accession>A0AA36IU81</accession>
<feature type="compositionally biased region" description="Basic and acidic residues" evidence="1">
    <location>
        <begin position="1076"/>
        <end position="1095"/>
    </location>
</feature>
<evidence type="ECO:0000313" key="2">
    <source>
        <dbReference type="EMBL" id="CAJ1394082.1"/>
    </source>
</evidence>
<feature type="compositionally biased region" description="Acidic residues" evidence="1">
    <location>
        <begin position="1328"/>
        <end position="1338"/>
    </location>
</feature>
<feature type="compositionally biased region" description="Acidic residues" evidence="1">
    <location>
        <begin position="1497"/>
        <end position="1509"/>
    </location>
</feature>
<feature type="region of interest" description="Disordered" evidence="1">
    <location>
        <begin position="1018"/>
        <end position="1553"/>
    </location>
</feature>